<accession>A0A286E6E5</accession>
<evidence type="ECO:0000256" key="5">
    <source>
        <dbReference type="ARBA" id="ARBA00022840"/>
    </source>
</evidence>
<evidence type="ECO:0000256" key="4">
    <source>
        <dbReference type="ARBA" id="ARBA00022741"/>
    </source>
</evidence>
<comment type="catalytic activity">
    <reaction evidence="8">
        <text>ATP + H2O + polyamine-[polyamine-binding protein]Side 1 = ADP + phosphate + polyamineSide 2 + [polyamine-binding protein]Side 1.</text>
        <dbReference type="EC" id="7.6.2.11"/>
    </reaction>
</comment>
<comment type="similarity">
    <text evidence="8">Belongs to the ABC transporter superfamily. Spermidine/putrescine importer (TC 3.A.1.11.1) family.</text>
</comment>
<dbReference type="OrthoDB" id="5298774at2"/>
<dbReference type="AlphaFoldDB" id="A0A286E6E5"/>
<evidence type="ECO:0000256" key="7">
    <source>
        <dbReference type="ARBA" id="ARBA00023136"/>
    </source>
</evidence>
<dbReference type="NCBIfam" id="TIGR01187">
    <property type="entry name" value="potA"/>
    <property type="match status" value="1"/>
</dbReference>
<evidence type="ECO:0000256" key="3">
    <source>
        <dbReference type="ARBA" id="ARBA00022519"/>
    </source>
</evidence>
<dbReference type="InterPro" id="IPR027417">
    <property type="entry name" value="P-loop_NTPase"/>
</dbReference>
<dbReference type="InterPro" id="IPR013611">
    <property type="entry name" value="Transp-assoc_OB_typ2"/>
</dbReference>
<dbReference type="GO" id="GO:0043190">
    <property type="term" value="C:ATP-binding cassette (ABC) transporter complex"/>
    <property type="evidence" value="ECO:0007669"/>
    <property type="project" value="InterPro"/>
</dbReference>
<dbReference type="Proteomes" id="UP000219669">
    <property type="component" value="Unassembled WGS sequence"/>
</dbReference>
<dbReference type="InterPro" id="IPR005893">
    <property type="entry name" value="PotA-like"/>
</dbReference>
<dbReference type="EMBL" id="OCNF01000004">
    <property type="protein sequence ID" value="SOD66498.1"/>
    <property type="molecule type" value="Genomic_DNA"/>
</dbReference>
<dbReference type="Pfam" id="PF00005">
    <property type="entry name" value="ABC_tran"/>
    <property type="match status" value="1"/>
</dbReference>
<reference evidence="10 11" key="1">
    <citation type="submission" date="2017-09" db="EMBL/GenBank/DDBJ databases">
        <authorList>
            <person name="Ehlers B."/>
            <person name="Leendertz F.H."/>
        </authorList>
    </citation>
    <scope>NUCLEOTIDE SEQUENCE [LARGE SCALE GENOMIC DNA]</scope>
    <source>
        <strain evidence="10 11">DSM 16848</strain>
    </source>
</reference>
<evidence type="ECO:0000256" key="2">
    <source>
        <dbReference type="ARBA" id="ARBA00022475"/>
    </source>
</evidence>
<dbReference type="InterPro" id="IPR003439">
    <property type="entry name" value="ABC_transporter-like_ATP-bd"/>
</dbReference>
<keyword evidence="11" id="KW-1185">Reference proteome</keyword>
<keyword evidence="3" id="KW-0997">Cell inner membrane</keyword>
<keyword evidence="6 8" id="KW-1278">Translocase</keyword>
<dbReference type="FunFam" id="3.40.50.300:FF:000133">
    <property type="entry name" value="Spermidine/putrescine import ATP-binding protein PotA"/>
    <property type="match status" value="1"/>
</dbReference>
<dbReference type="PROSITE" id="PS00211">
    <property type="entry name" value="ABC_TRANSPORTER_1"/>
    <property type="match status" value="1"/>
</dbReference>
<keyword evidence="7 8" id="KW-0472">Membrane</keyword>
<evidence type="ECO:0000256" key="1">
    <source>
        <dbReference type="ARBA" id="ARBA00022448"/>
    </source>
</evidence>
<feature type="domain" description="ABC transporter" evidence="9">
    <location>
        <begin position="9"/>
        <end position="239"/>
    </location>
</feature>
<dbReference type="InterPro" id="IPR017871">
    <property type="entry name" value="ABC_transporter-like_CS"/>
</dbReference>
<comment type="function">
    <text evidence="8">Part of the ABC transporter complex PotABCD involved in spermidine/putrescine import. Responsible for energy coupling to the transport system.</text>
</comment>
<dbReference type="SUPFAM" id="SSF50331">
    <property type="entry name" value="MOP-like"/>
    <property type="match status" value="1"/>
</dbReference>
<dbReference type="GO" id="GO:0016887">
    <property type="term" value="F:ATP hydrolysis activity"/>
    <property type="evidence" value="ECO:0007669"/>
    <property type="project" value="InterPro"/>
</dbReference>
<evidence type="ECO:0000256" key="8">
    <source>
        <dbReference type="RuleBase" id="RU364083"/>
    </source>
</evidence>
<dbReference type="EC" id="7.6.2.11" evidence="8"/>
<dbReference type="GO" id="GO:0015417">
    <property type="term" value="F:ABC-type polyamine transporter activity"/>
    <property type="evidence" value="ECO:0007669"/>
    <property type="project" value="UniProtKB-EC"/>
</dbReference>
<dbReference type="SUPFAM" id="SSF52540">
    <property type="entry name" value="P-loop containing nucleoside triphosphate hydrolases"/>
    <property type="match status" value="1"/>
</dbReference>
<evidence type="ECO:0000313" key="10">
    <source>
        <dbReference type="EMBL" id="SOD66498.1"/>
    </source>
</evidence>
<organism evidence="10 11">
    <name type="scientific">Alysiella filiformis DSM 16848</name>
    <dbReference type="NCBI Taxonomy" id="1120981"/>
    <lineage>
        <taxon>Bacteria</taxon>
        <taxon>Pseudomonadati</taxon>
        <taxon>Pseudomonadota</taxon>
        <taxon>Betaproteobacteria</taxon>
        <taxon>Neisseriales</taxon>
        <taxon>Neisseriaceae</taxon>
        <taxon>Alysiella</taxon>
    </lineage>
</organism>
<name>A0A286E6E5_9NEIS</name>
<dbReference type="RefSeq" id="WP_097113713.1">
    <property type="nucleotide sequence ID" value="NZ_CP083931.1"/>
</dbReference>
<dbReference type="GO" id="GO:0015847">
    <property type="term" value="P:putrescine transport"/>
    <property type="evidence" value="ECO:0007669"/>
    <property type="project" value="UniProtKB-ARBA"/>
</dbReference>
<comment type="subunit">
    <text evidence="8">The complex is composed of two ATP-binding proteins (PotA), two transmembrane proteins (PotB and PotC) and a solute-binding protein (PotD).</text>
</comment>
<proteinExistence type="inferred from homology"/>
<keyword evidence="4 8" id="KW-0547">Nucleotide-binding</keyword>
<dbReference type="InterPro" id="IPR008995">
    <property type="entry name" value="Mo/tungstate-bd_C_term_dom"/>
</dbReference>
<keyword evidence="5 8" id="KW-0067">ATP-binding</keyword>
<keyword evidence="2 8" id="KW-1003">Cell membrane</keyword>
<dbReference type="Gene3D" id="2.40.50.100">
    <property type="match status" value="1"/>
</dbReference>
<dbReference type="InterPro" id="IPR050093">
    <property type="entry name" value="ABC_SmlMolc_Importer"/>
</dbReference>
<dbReference type="SMART" id="SM00382">
    <property type="entry name" value="AAA"/>
    <property type="match status" value="1"/>
</dbReference>
<evidence type="ECO:0000313" key="11">
    <source>
        <dbReference type="Proteomes" id="UP000219669"/>
    </source>
</evidence>
<gene>
    <name evidence="8" type="primary">potA</name>
    <name evidence="10" type="ORF">SAMN02746062_00627</name>
</gene>
<protein>
    <recommendedName>
        <fullName evidence="8">Spermidine/putrescine import ATP-binding protein PotA</fullName>
        <ecNumber evidence="8">7.6.2.11</ecNumber>
    </recommendedName>
</protein>
<dbReference type="PANTHER" id="PTHR42781:SF5">
    <property type="entry name" value="PUTRESCINE TRANSPORT ATP-BINDING PROTEIN POTG"/>
    <property type="match status" value="1"/>
</dbReference>
<dbReference type="PROSITE" id="PS50893">
    <property type="entry name" value="ABC_TRANSPORTER_2"/>
    <property type="match status" value="1"/>
</dbReference>
<dbReference type="Pfam" id="PF08402">
    <property type="entry name" value="TOBE_2"/>
    <property type="match status" value="1"/>
</dbReference>
<evidence type="ECO:0000259" key="9">
    <source>
        <dbReference type="PROSITE" id="PS50893"/>
    </source>
</evidence>
<dbReference type="Gene3D" id="3.40.50.300">
    <property type="entry name" value="P-loop containing nucleotide triphosphate hydrolases"/>
    <property type="match status" value="1"/>
</dbReference>
<dbReference type="PANTHER" id="PTHR42781">
    <property type="entry name" value="SPERMIDINE/PUTRESCINE IMPORT ATP-BINDING PROTEIN POTA"/>
    <property type="match status" value="1"/>
</dbReference>
<dbReference type="GO" id="GO:0005524">
    <property type="term" value="F:ATP binding"/>
    <property type="evidence" value="ECO:0007669"/>
    <property type="project" value="UniProtKB-KW"/>
</dbReference>
<sequence length="370" mass="42053">MSDNKQPYLQIKGLAKKYGDNLAVKPLDLDIHQHEIFALLGSSGSGKSTLLRMLAGMEKPTEGQILLDGQDITHLAPYDRPINMMFQSYALFPHMTVEENIAFGLKQDKLPKDEIASRVEEMLRLVQMPQYAKRKPHQLSGGQQQRVALARSLAKRPKLLLLDEPLGALDKKLRQQTQFELVNTLEKVGVTCIMVTHDQEEAMTMASRVAIMSHGELQQVGTPADVYDYPESKFVAEFIGETNIFEGKLVHKDDAHALIDCPELPSKVYTDQKFTAEDGQTIWISIRPEDIDLHKEKPAHRDTHNWAKGKVKEIAYLGSFAIYHVEMENGRIIKSQVPAPYWYVRNIEPPTWGDEVYLDWPENQPTPLTR</sequence>
<evidence type="ECO:0000256" key="6">
    <source>
        <dbReference type="ARBA" id="ARBA00022967"/>
    </source>
</evidence>
<dbReference type="InterPro" id="IPR003593">
    <property type="entry name" value="AAA+_ATPase"/>
</dbReference>
<keyword evidence="1 8" id="KW-0813">Transport</keyword>